<dbReference type="EMBL" id="MIQH01000224">
    <property type="protein sequence ID" value="OIR25553.1"/>
    <property type="molecule type" value="Genomic_DNA"/>
</dbReference>
<accession>A0A1J5UB01</accession>
<dbReference type="EMBL" id="CP024634">
    <property type="protein sequence ID" value="AYQ56330.1"/>
    <property type="molecule type" value="Genomic_DNA"/>
</dbReference>
<feature type="disulfide bond" description="Redox-active" evidence="3">
    <location>
        <begin position="79"/>
        <end position="83"/>
    </location>
</feature>
<dbReference type="EMBL" id="CAESAQ020000099">
    <property type="protein sequence ID" value="CAB5506329.1"/>
    <property type="molecule type" value="Genomic_DNA"/>
</dbReference>
<dbReference type="PANTHER" id="PTHR12151">
    <property type="entry name" value="ELECTRON TRANSPORT PROTIN SCO1/SENC FAMILY MEMBER"/>
    <property type="match status" value="1"/>
</dbReference>
<feature type="binding site" evidence="2">
    <location>
        <position position="188"/>
    </location>
    <ligand>
        <name>Cu cation</name>
        <dbReference type="ChEBI" id="CHEBI:23378"/>
    </ligand>
</feature>
<gene>
    <name evidence="6" type="ORF">BGC33_13580</name>
    <name evidence="4" type="ORF">MS2017_0595</name>
    <name evidence="5" type="ORF">THERMOS_2287</name>
</gene>
<dbReference type="Proteomes" id="UP000278334">
    <property type="component" value="Chromosome"/>
</dbReference>
<feature type="binding site" evidence="2">
    <location>
        <position position="79"/>
    </location>
    <ligand>
        <name>Cu cation</name>
        <dbReference type="ChEBI" id="CHEBI:23378"/>
    </ligand>
</feature>
<organism evidence="6 7">
    <name type="scientific">Bathymodiolus thermophilus thioautotrophic gill symbiont</name>
    <dbReference type="NCBI Taxonomy" id="2360"/>
    <lineage>
        <taxon>Bacteria</taxon>
        <taxon>Pseudomonadati</taxon>
        <taxon>Pseudomonadota</taxon>
        <taxon>Gammaproteobacteria</taxon>
        <taxon>sulfur-oxidizing symbionts</taxon>
    </lineage>
</organism>
<proteinExistence type="inferred from homology"/>
<dbReference type="PANTHER" id="PTHR12151:SF25">
    <property type="entry name" value="LINALOOL DEHYDRATASE_ISOMERASE DOMAIN-CONTAINING PROTEIN"/>
    <property type="match status" value="1"/>
</dbReference>
<reference evidence="4 8" key="3">
    <citation type="submission" date="2017-11" db="EMBL/GenBank/DDBJ databases">
        <title>Genome sequence of the bacterial symbiont EPR9N from a vent mussel Bathymodiolus thermophilus.</title>
        <authorList>
            <person name="Won Y.-J."/>
        </authorList>
    </citation>
    <scope>NUCLEOTIDE SEQUENCE [LARGE SCALE GENOMIC DNA]</scope>
    <source>
        <strain evidence="4 8">EPR9N</strain>
    </source>
</reference>
<comment type="similarity">
    <text evidence="1">Belongs to the SCO1/2 family.</text>
</comment>
<dbReference type="KEGG" id="bthg:MS2017_0595"/>
<protein>
    <submittedName>
        <fullName evidence="5">Cytochrome oxidase biogenesis protein Sco1/SenC/PrrC, thiol-disulfide reductase involved in Cu(I) insertion into CoxII Cu(A) center</fullName>
    </submittedName>
    <submittedName>
        <fullName evidence="4">Electron transport protein SCO1/SenC</fullName>
    </submittedName>
    <submittedName>
        <fullName evidence="6">Electron transporter SenC</fullName>
    </submittedName>
</protein>
<dbReference type="AlphaFoldDB" id="A0A1J5UB01"/>
<name>A0A1J5UB01_9GAMM</name>
<dbReference type="Proteomes" id="UP000182798">
    <property type="component" value="Unassembled WGS sequence"/>
</dbReference>
<keyword evidence="2" id="KW-0186">Copper</keyword>
<evidence type="ECO:0000313" key="9">
    <source>
        <dbReference type="Proteomes" id="UP000643672"/>
    </source>
</evidence>
<dbReference type="InterPro" id="IPR003782">
    <property type="entry name" value="SCO1/SenC"/>
</dbReference>
<evidence type="ECO:0000313" key="5">
    <source>
        <dbReference type="EMBL" id="CAB5506329.1"/>
    </source>
</evidence>
<evidence type="ECO:0000256" key="2">
    <source>
        <dbReference type="PIRSR" id="PIRSR603782-1"/>
    </source>
</evidence>
<keyword evidence="2" id="KW-0479">Metal-binding</keyword>
<evidence type="ECO:0000313" key="4">
    <source>
        <dbReference type="EMBL" id="AYQ56330.1"/>
    </source>
</evidence>
<dbReference type="RefSeq" id="WP_071563377.1">
    <property type="nucleotide sequence ID" value="NZ_CAESAQ020000099.1"/>
</dbReference>
<keyword evidence="3" id="KW-1015">Disulfide bond</keyword>
<dbReference type="InterPro" id="IPR036249">
    <property type="entry name" value="Thioredoxin-like_sf"/>
</dbReference>
<dbReference type="Proteomes" id="UP000643672">
    <property type="component" value="Unassembled WGS sequence"/>
</dbReference>
<dbReference type="Pfam" id="PF02630">
    <property type="entry name" value="SCO1-SenC"/>
    <property type="match status" value="1"/>
</dbReference>
<sequence length="225" mass="25669">MKKISITAAVVLVAIALYFYNSDKNYRHLLGKQLKASYILDNPNKPLPKFSLLDHNRQLFDNERLKQGWSLLLFIYTHCPDVCPTELLDMAQLKRLITDDKTMNTPAVVAITFDPLRDTPEVLKEYITHFDKDFIGVSGDQAQIDQLIKSFGAYYERVIYDKKGKSITLKAGDKLPEGALEEGYVINHTAWIYLISPKGEIFAGFPSPHKPNEMMQDIKLIMDSL</sequence>
<evidence type="ECO:0000313" key="6">
    <source>
        <dbReference type="EMBL" id="OIR25553.1"/>
    </source>
</evidence>
<reference evidence="5 9" key="4">
    <citation type="submission" date="2020-05" db="EMBL/GenBank/DDBJ databases">
        <authorList>
            <person name="Petersen J."/>
            <person name="Sayavedra L."/>
        </authorList>
    </citation>
    <scope>NUCLEOTIDE SEQUENCE [LARGE SCALE GENOMIC DNA]</scope>
    <source>
        <strain evidence="5">B thermophilus SOXS</strain>
    </source>
</reference>
<dbReference type="SUPFAM" id="SSF52833">
    <property type="entry name" value="Thioredoxin-like"/>
    <property type="match status" value="1"/>
</dbReference>
<evidence type="ECO:0000313" key="7">
    <source>
        <dbReference type="Proteomes" id="UP000182798"/>
    </source>
</evidence>
<evidence type="ECO:0000256" key="1">
    <source>
        <dbReference type="ARBA" id="ARBA00010996"/>
    </source>
</evidence>
<feature type="binding site" evidence="2">
    <location>
        <position position="83"/>
    </location>
    <ligand>
        <name>Cu cation</name>
        <dbReference type="ChEBI" id="CHEBI:23378"/>
    </ligand>
</feature>
<keyword evidence="9" id="KW-1185">Reference proteome</keyword>
<dbReference type="Gene3D" id="3.40.30.10">
    <property type="entry name" value="Glutaredoxin"/>
    <property type="match status" value="1"/>
</dbReference>
<reference evidence="6" key="2">
    <citation type="journal article" date="2017" name="Stand. Genomic Sci.">
        <title>Genome sequence of the sulfur-oxidizing Bathymodiolus thermophilus gill endosymbiont.</title>
        <authorList>
            <person name="Ponnudurai R."/>
            <person name="Sayavedra L."/>
            <person name="Kleiner M."/>
            <person name="Heiden S.E."/>
            <person name="Thurmer A."/>
            <person name="Felbeck H."/>
            <person name="Schluter R."/>
            <person name="Sievert S.M."/>
            <person name="Daniel R."/>
            <person name="Schweder T."/>
            <person name="Markert S."/>
        </authorList>
    </citation>
    <scope>NUCLEOTIDE SEQUENCE</scope>
    <source>
        <strain evidence="6">BAT/CrabSpa'14</strain>
    </source>
</reference>
<evidence type="ECO:0000313" key="8">
    <source>
        <dbReference type="Proteomes" id="UP000278334"/>
    </source>
</evidence>
<evidence type="ECO:0000256" key="3">
    <source>
        <dbReference type="PIRSR" id="PIRSR603782-2"/>
    </source>
</evidence>
<dbReference type="CDD" id="cd02968">
    <property type="entry name" value="SCO"/>
    <property type="match status" value="1"/>
</dbReference>
<dbReference type="OrthoDB" id="9790194at2"/>
<dbReference type="GO" id="GO:0046872">
    <property type="term" value="F:metal ion binding"/>
    <property type="evidence" value="ECO:0007669"/>
    <property type="project" value="UniProtKB-KW"/>
</dbReference>
<reference evidence="7" key="1">
    <citation type="submission" date="2016-09" db="EMBL/GenBank/DDBJ databases">
        <title>Genome Sequence of Bathymodiolus thermophilus sulfur-oxidizing gill endosymbiont.</title>
        <authorList>
            <person name="Ponnudurai R."/>
            <person name="Kleiner M."/>
            <person name="Sayavedra L."/>
            <person name="Thuermer A."/>
            <person name="Felbeck H."/>
            <person name="Schlueter R."/>
            <person name="Schweder T."/>
            <person name="Markert S."/>
        </authorList>
    </citation>
    <scope>NUCLEOTIDE SEQUENCE [LARGE SCALE GENOMIC DNA]</scope>
    <source>
        <strain evidence="7">BAT/CrabSpa'14</strain>
    </source>
</reference>